<comment type="caution">
    <text evidence="1">The sequence shown here is derived from an EMBL/GenBank/DDBJ whole genome shotgun (WGS) entry which is preliminary data.</text>
</comment>
<keyword evidence="2" id="KW-1185">Reference proteome</keyword>
<reference evidence="2" key="1">
    <citation type="journal article" date="2016" name="Genome Biol. Evol.">
        <title>Comparative 'omics' of the Fusarium fujikuroi species complex highlights differences in genetic potential and metabolite synthesis.</title>
        <authorList>
            <person name="Niehaus E.-M."/>
            <person name="Muensterkoetter M."/>
            <person name="Proctor R.H."/>
            <person name="Brown D.W."/>
            <person name="Sharon A."/>
            <person name="Idan Y."/>
            <person name="Oren-Young L."/>
            <person name="Sieber C.M."/>
            <person name="Novak O."/>
            <person name="Pencik A."/>
            <person name="Tarkowska D."/>
            <person name="Hromadova K."/>
            <person name="Freeman S."/>
            <person name="Maymon M."/>
            <person name="Elazar M."/>
            <person name="Youssef S.A."/>
            <person name="El-Shabrawy E.S.M."/>
            <person name="Shalaby A.B.A."/>
            <person name="Houterman P."/>
            <person name="Brock N.L."/>
            <person name="Burkhardt I."/>
            <person name="Tsavkelova E.A."/>
            <person name="Dickschat J.S."/>
            <person name="Galuszka P."/>
            <person name="Gueldener U."/>
            <person name="Tudzynski B."/>
        </authorList>
    </citation>
    <scope>NUCLEOTIDE SEQUENCE [LARGE SCALE GENOMIC DNA]</scope>
    <source>
        <strain evidence="2">ET1</strain>
    </source>
</reference>
<dbReference type="GeneID" id="42050707"/>
<organism evidence="1 2">
    <name type="scientific">Fusarium proliferatum (strain ET1)</name>
    <name type="common">Orchid endophyte fungus</name>
    <dbReference type="NCBI Taxonomy" id="1227346"/>
    <lineage>
        <taxon>Eukaryota</taxon>
        <taxon>Fungi</taxon>
        <taxon>Dikarya</taxon>
        <taxon>Ascomycota</taxon>
        <taxon>Pezizomycotina</taxon>
        <taxon>Sordariomycetes</taxon>
        <taxon>Hypocreomycetidae</taxon>
        <taxon>Hypocreales</taxon>
        <taxon>Nectriaceae</taxon>
        <taxon>Fusarium</taxon>
        <taxon>Fusarium fujikuroi species complex</taxon>
    </lineage>
</organism>
<protein>
    <submittedName>
        <fullName evidence="1">Uncharacterized protein</fullName>
    </submittedName>
</protein>
<dbReference type="Proteomes" id="UP000183971">
    <property type="component" value="Unassembled WGS sequence"/>
</dbReference>
<name>A0A1L7VEC4_FUSPR</name>
<evidence type="ECO:0000313" key="2">
    <source>
        <dbReference type="Proteomes" id="UP000183971"/>
    </source>
</evidence>
<accession>A0A1L7VEC4</accession>
<dbReference type="RefSeq" id="XP_031079574.1">
    <property type="nucleotide sequence ID" value="XM_031229326.1"/>
</dbReference>
<sequence>MANTDERARFYSTQLYKDMELGLHNLLIKKRDAVYPPHSSPAQHYYAAFSRPPNSSWDDDSDRYADDEYDCAPPCPILGKDMQFKICQREHPDGETCADRVCFIPNASARKYMLGFIENSPRQSRSLDRLGPVAHCLVRKYCSNLPSKDIEAFSSILRMLFSDLRHAGRRNWDLEVHGVLNWKCQPFEKWVEDFMTEIHGVKWKRDMEEYL</sequence>
<dbReference type="VEuPathDB" id="FungiDB:FPRO_05827"/>
<proteinExistence type="predicted"/>
<dbReference type="EMBL" id="FJOF01000003">
    <property type="protein sequence ID" value="CZR38981.1"/>
    <property type="molecule type" value="Genomic_DNA"/>
</dbReference>
<gene>
    <name evidence="1" type="ORF">FPRO_05827</name>
</gene>
<evidence type="ECO:0000313" key="1">
    <source>
        <dbReference type="EMBL" id="CZR38981.1"/>
    </source>
</evidence>
<dbReference type="AlphaFoldDB" id="A0A1L7VEC4"/>